<accession>A0AAP0MNN7</accession>
<dbReference type="PROSITE" id="PS00141">
    <property type="entry name" value="ASP_PROTEASE"/>
    <property type="match status" value="1"/>
</dbReference>
<proteinExistence type="predicted"/>
<dbReference type="GO" id="GO:0004190">
    <property type="term" value="F:aspartic-type endopeptidase activity"/>
    <property type="evidence" value="ECO:0007669"/>
    <property type="project" value="InterPro"/>
</dbReference>
<gene>
    <name evidence="2" type="ORF">WN944_006254</name>
</gene>
<protein>
    <recommendedName>
        <fullName evidence="4">Gag-asp_proteas domain-containing protein</fullName>
    </recommendedName>
</protein>
<organism evidence="2 3">
    <name type="scientific">Citrus x changshan-huyou</name>
    <dbReference type="NCBI Taxonomy" id="2935761"/>
    <lineage>
        <taxon>Eukaryota</taxon>
        <taxon>Viridiplantae</taxon>
        <taxon>Streptophyta</taxon>
        <taxon>Embryophyta</taxon>
        <taxon>Tracheophyta</taxon>
        <taxon>Spermatophyta</taxon>
        <taxon>Magnoliopsida</taxon>
        <taxon>eudicotyledons</taxon>
        <taxon>Gunneridae</taxon>
        <taxon>Pentapetalae</taxon>
        <taxon>rosids</taxon>
        <taxon>malvids</taxon>
        <taxon>Sapindales</taxon>
        <taxon>Rutaceae</taxon>
        <taxon>Aurantioideae</taxon>
        <taxon>Citrus</taxon>
    </lineage>
</organism>
<comment type="caution">
    <text evidence="2">The sequence shown here is derived from an EMBL/GenBank/DDBJ whole genome shotgun (WGS) entry which is preliminary data.</text>
</comment>
<keyword evidence="3" id="KW-1185">Reference proteome</keyword>
<dbReference type="Proteomes" id="UP001428341">
    <property type="component" value="Unassembled WGS sequence"/>
</dbReference>
<sequence>MAIAAAEGLVDFRFASSSPSKPKKNKDLKKFGPSKRDGGKKGGFAGKAKSKDGHEKKSSGCFICDEPHRERDCPKRTQLNAMVKEMEAEPSNKASTSRMNPLQLMNTLREEVVCNDFNQGLMVMTVLVDGREVRAIVDTGATTNFLASYEVTCLGLKVTAVGSNVKAVNSASVGVQVAVQSSLRVGTWQKTVKFTIMPLDDLNLILGMYFFMAAMIKTITPICETICERLETEGELLLGNVVGDKT</sequence>
<name>A0AAP0MNN7_9ROSI</name>
<dbReference type="Gene3D" id="2.40.70.10">
    <property type="entry name" value="Acid Proteases"/>
    <property type="match status" value="1"/>
</dbReference>
<dbReference type="InterPro" id="IPR021109">
    <property type="entry name" value="Peptidase_aspartic_dom_sf"/>
</dbReference>
<evidence type="ECO:0000256" key="1">
    <source>
        <dbReference type="SAM" id="MobiDB-lite"/>
    </source>
</evidence>
<dbReference type="AlphaFoldDB" id="A0AAP0MNN7"/>
<evidence type="ECO:0000313" key="2">
    <source>
        <dbReference type="EMBL" id="KAK9214266.1"/>
    </source>
</evidence>
<dbReference type="Pfam" id="PF13975">
    <property type="entry name" value="gag-asp_proteas"/>
    <property type="match status" value="1"/>
</dbReference>
<dbReference type="CDD" id="cd00303">
    <property type="entry name" value="retropepsin_like"/>
    <property type="match status" value="1"/>
</dbReference>
<feature type="compositionally biased region" description="Basic and acidic residues" evidence="1">
    <location>
        <begin position="49"/>
        <end position="58"/>
    </location>
</feature>
<reference evidence="2 3" key="1">
    <citation type="submission" date="2024-05" db="EMBL/GenBank/DDBJ databases">
        <title>Haplotype-resolved chromosome-level genome assembly of Huyou (Citrus changshanensis).</title>
        <authorList>
            <person name="Miao C."/>
            <person name="Chen W."/>
            <person name="Wu Y."/>
            <person name="Wang L."/>
            <person name="Zhao S."/>
            <person name="Grierson D."/>
            <person name="Xu C."/>
            <person name="Chen K."/>
        </authorList>
    </citation>
    <scope>NUCLEOTIDE SEQUENCE [LARGE SCALE GENOMIC DNA]</scope>
    <source>
        <strain evidence="2">01-14</strain>
        <tissue evidence="2">Leaf</tissue>
    </source>
</reference>
<dbReference type="EMBL" id="JBCGBO010000003">
    <property type="protein sequence ID" value="KAK9214266.1"/>
    <property type="molecule type" value="Genomic_DNA"/>
</dbReference>
<feature type="compositionally biased region" description="Basic and acidic residues" evidence="1">
    <location>
        <begin position="28"/>
        <end position="40"/>
    </location>
</feature>
<dbReference type="InterPro" id="IPR001969">
    <property type="entry name" value="Aspartic_peptidase_AS"/>
</dbReference>
<dbReference type="SUPFAM" id="SSF50630">
    <property type="entry name" value="Acid proteases"/>
    <property type="match status" value="1"/>
</dbReference>
<dbReference type="GO" id="GO:0006508">
    <property type="term" value="P:proteolysis"/>
    <property type="evidence" value="ECO:0007669"/>
    <property type="project" value="InterPro"/>
</dbReference>
<feature type="region of interest" description="Disordered" evidence="1">
    <location>
        <begin position="1"/>
        <end position="61"/>
    </location>
</feature>
<evidence type="ECO:0000313" key="3">
    <source>
        <dbReference type="Proteomes" id="UP001428341"/>
    </source>
</evidence>
<evidence type="ECO:0008006" key="4">
    <source>
        <dbReference type="Google" id="ProtNLM"/>
    </source>
</evidence>